<dbReference type="Proteomes" id="UP000053477">
    <property type="component" value="Unassembled WGS sequence"/>
</dbReference>
<evidence type="ECO:0000256" key="1">
    <source>
        <dbReference type="SAM" id="MobiDB-lite"/>
    </source>
</evidence>
<dbReference type="EMBL" id="KQ086112">
    <property type="protein sequence ID" value="KLO07964.1"/>
    <property type="molecule type" value="Genomic_DNA"/>
</dbReference>
<feature type="region of interest" description="Disordered" evidence="1">
    <location>
        <begin position="167"/>
        <end position="212"/>
    </location>
</feature>
<reference evidence="2 3" key="1">
    <citation type="submission" date="2015-04" db="EMBL/GenBank/DDBJ databases">
        <title>Complete genome sequence of Schizopora paradoxa KUC8140, a cosmopolitan wood degrader in East Asia.</title>
        <authorList>
            <consortium name="DOE Joint Genome Institute"/>
            <person name="Min B."/>
            <person name="Park H."/>
            <person name="Jang Y."/>
            <person name="Kim J.-J."/>
            <person name="Kim K.H."/>
            <person name="Pangilinan J."/>
            <person name="Lipzen A."/>
            <person name="Riley R."/>
            <person name="Grigoriev I.V."/>
            <person name="Spatafora J.W."/>
            <person name="Choi I.-G."/>
        </authorList>
    </citation>
    <scope>NUCLEOTIDE SEQUENCE [LARGE SCALE GENOMIC DNA]</scope>
    <source>
        <strain evidence="2 3">KUC8140</strain>
    </source>
</reference>
<gene>
    <name evidence="2" type="ORF">SCHPADRAFT_1001279</name>
</gene>
<organism evidence="2 3">
    <name type="scientific">Schizopora paradoxa</name>
    <dbReference type="NCBI Taxonomy" id="27342"/>
    <lineage>
        <taxon>Eukaryota</taxon>
        <taxon>Fungi</taxon>
        <taxon>Dikarya</taxon>
        <taxon>Basidiomycota</taxon>
        <taxon>Agaricomycotina</taxon>
        <taxon>Agaricomycetes</taxon>
        <taxon>Hymenochaetales</taxon>
        <taxon>Schizoporaceae</taxon>
        <taxon>Schizopora</taxon>
    </lineage>
</organism>
<sequence length="583" mass="66568">MSKRKVRDRKSLPILPYIVPLENPQVVSSIIVEAVASIFFSRMGHVLDEVARRDLRCKPTRKNIHRSSLLSMCLVSKSWAETCQRILRRRVVVTCVATVKNLLRSGFPGKYVLELIYIHDTNDVYNFKNPTGRSHWLLLSDLLVSMPNLRFLCVDVRDFSDDPSMDEDDIGLGELDEGDGAPDTEDEGDRNSHSKDGVEPLSNDDDGKSASENLEDIIFEETEEDKDWDKERGLDTEVDFTGIRVALRAIGRLVSLSGLVMLADFVVDMDMTPKLMRYCPYFIHICEQLPKLKNLKYLRLRGFSSHYNEEGIVSFAKGNIVTTRAPFPDILVGVSPPPSLKTLVLELPSEWIPFNAVMWLIKPQKTYALYNLLIRFEAEDQLETLVTLSRRFDVTMHYVQNFRFEFWDDGTLLVVSPAINEVRGQIADSILGRMPCLRTLHIPPALVGKLPVTLQGLHLLYAYDSIARENDMNEVFEDFDEERPEWSKRDMALVSELRGLTLPQFVKKITVAITNDQESGESPGLGDVKKWLPMSKKQCEEIGIEVEIAEDRLFESRMVDFLLHGRAKRSSDGKYEHQRPHGY</sequence>
<keyword evidence="3" id="KW-1185">Reference proteome</keyword>
<evidence type="ECO:0000313" key="2">
    <source>
        <dbReference type="EMBL" id="KLO07964.1"/>
    </source>
</evidence>
<dbReference type="InParanoid" id="A0A0H2R836"/>
<feature type="compositionally biased region" description="Acidic residues" evidence="1">
    <location>
        <begin position="167"/>
        <end position="188"/>
    </location>
</feature>
<name>A0A0H2R836_9AGAM</name>
<protein>
    <submittedName>
        <fullName evidence="2">Uncharacterized protein</fullName>
    </submittedName>
</protein>
<evidence type="ECO:0000313" key="3">
    <source>
        <dbReference type="Proteomes" id="UP000053477"/>
    </source>
</evidence>
<accession>A0A0H2R836</accession>
<dbReference type="AlphaFoldDB" id="A0A0H2R836"/>
<feature type="compositionally biased region" description="Basic and acidic residues" evidence="1">
    <location>
        <begin position="189"/>
        <end position="198"/>
    </location>
</feature>
<proteinExistence type="predicted"/>